<dbReference type="VEuPathDB" id="TrichDB:TVAGG3_0602380"/>
<name>A2DIJ2_TRIV3</name>
<organism evidence="2 3">
    <name type="scientific">Trichomonas vaginalis (strain ATCC PRA-98 / G3)</name>
    <dbReference type="NCBI Taxonomy" id="412133"/>
    <lineage>
        <taxon>Eukaryota</taxon>
        <taxon>Metamonada</taxon>
        <taxon>Parabasalia</taxon>
        <taxon>Trichomonadida</taxon>
        <taxon>Trichomonadidae</taxon>
        <taxon>Trichomonas</taxon>
    </lineage>
</organism>
<dbReference type="Proteomes" id="UP000001542">
    <property type="component" value="Unassembled WGS sequence"/>
</dbReference>
<evidence type="ECO:0000313" key="3">
    <source>
        <dbReference type="Proteomes" id="UP000001542"/>
    </source>
</evidence>
<dbReference type="InParanoid" id="A2DIJ2"/>
<dbReference type="KEGG" id="tva:5465326"/>
<dbReference type="EMBL" id="DS113204">
    <property type="protein sequence ID" value="EAY19796.1"/>
    <property type="molecule type" value="Genomic_DNA"/>
</dbReference>
<keyword evidence="1" id="KW-0175">Coiled coil</keyword>
<evidence type="ECO:0000313" key="2">
    <source>
        <dbReference type="EMBL" id="EAY19796.1"/>
    </source>
</evidence>
<evidence type="ECO:0000256" key="1">
    <source>
        <dbReference type="SAM" id="Coils"/>
    </source>
</evidence>
<reference evidence="2" key="1">
    <citation type="submission" date="2006-10" db="EMBL/GenBank/DDBJ databases">
        <authorList>
            <person name="Amadeo P."/>
            <person name="Zhao Q."/>
            <person name="Wortman J."/>
            <person name="Fraser-Liggett C."/>
            <person name="Carlton J."/>
        </authorList>
    </citation>
    <scope>NUCLEOTIDE SEQUENCE</scope>
    <source>
        <strain evidence="2">G3</strain>
    </source>
</reference>
<protein>
    <submittedName>
        <fullName evidence="2">Uncharacterized protein</fullName>
    </submittedName>
</protein>
<dbReference type="RefSeq" id="XP_001580782.1">
    <property type="nucleotide sequence ID" value="XM_001580732.1"/>
</dbReference>
<accession>A2DIJ2</accession>
<gene>
    <name evidence="2" type="ORF">TVAG_178400</name>
</gene>
<proteinExistence type="predicted"/>
<sequence length="144" mass="17040">MEEEFNLTYKSYDAKKNLLEHRAEEQKRLFSERCYAEGTSMFILNEKLKRIKVIQERLQELKGNKNLMPTEQEVRDALYRNKLEAEMISPDPELGVNQLIEDDLTTKIADEIRIPQLKNKIFELELKKKALMLLVDKILQQDQA</sequence>
<keyword evidence="3" id="KW-1185">Reference proteome</keyword>
<dbReference type="VEuPathDB" id="TrichDB:TVAG_178400"/>
<feature type="coiled-coil region" evidence="1">
    <location>
        <begin position="9"/>
        <end position="64"/>
    </location>
</feature>
<reference evidence="2" key="2">
    <citation type="journal article" date="2007" name="Science">
        <title>Draft genome sequence of the sexually transmitted pathogen Trichomonas vaginalis.</title>
        <authorList>
            <person name="Carlton J.M."/>
            <person name="Hirt R.P."/>
            <person name="Silva J.C."/>
            <person name="Delcher A.L."/>
            <person name="Schatz M."/>
            <person name="Zhao Q."/>
            <person name="Wortman J.R."/>
            <person name="Bidwell S.L."/>
            <person name="Alsmark U.C.M."/>
            <person name="Besteiro S."/>
            <person name="Sicheritz-Ponten T."/>
            <person name="Noel C.J."/>
            <person name="Dacks J.B."/>
            <person name="Foster P.G."/>
            <person name="Simillion C."/>
            <person name="Van de Peer Y."/>
            <person name="Miranda-Saavedra D."/>
            <person name="Barton G.J."/>
            <person name="Westrop G.D."/>
            <person name="Mueller S."/>
            <person name="Dessi D."/>
            <person name="Fiori P.L."/>
            <person name="Ren Q."/>
            <person name="Paulsen I."/>
            <person name="Zhang H."/>
            <person name="Bastida-Corcuera F.D."/>
            <person name="Simoes-Barbosa A."/>
            <person name="Brown M.T."/>
            <person name="Hayes R.D."/>
            <person name="Mukherjee M."/>
            <person name="Okumura C.Y."/>
            <person name="Schneider R."/>
            <person name="Smith A.J."/>
            <person name="Vanacova S."/>
            <person name="Villalvazo M."/>
            <person name="Haas B.J."/>
            <person name="Pertea M."/>
            <person name="Feldblyum T.V."/>
            <person name="Utterback T.R."/>
            <person name="Shu C.L."/>
            <person name="Osoegawa K."/>
            <person name="de Jong P.J."/>
            <person name="Hrdy I."/>
            <person name="Horvathova L."/>
            <person name="Zubacova Z."/>
            <person name="Dolezal P."/>
            <person name="Malik S.B."/>
            <person name="Logsdon J.M. Jr."/>
            <person name="Henze K."/>
            <person name="Gupta A."/>
            <person name="Wang C.C."/>
            <person name="Dunne R.L."/>
            <person name="Upcroft J.A."/>
            <person name="Upcroft P."/>
            <person name="White O."/>
            <person name="Salzberg S.L."/>
            <person name="Tang P."/>
            <person name="Chiu C.-H."/>
            <person name="Lee Y.-S."/>
            <person name="Embley T.M."/>
            <person name="Coombs G.H."/>
            <person name="Mottram J.C."/>
            <person name="Tachezy J."/>
            <person name="Fraser-Liggett C.M."/>
            <person name="Johnson P.J."/>
        </authorList>
    </citation>
    <scope>NUCLEOTIDE SEQUENCE [LARGE SCALE GENOMIC DNA]</scope>
    <source>
        <strain evidence="2">G3</strain>
    </source>
</reference>
<dbReference type="AlphaFoldDB" id="A2DIJ2"/>